<dbReference type="InterPro" id="IPR001138">
    <property type="entry name" value="Zn2Cys6_DnaBD"/>
</dbReference>
<evidence type="ECO:0000256" key="7">
    <source>
        <dbReference type="SAM" id="MobiDB-lite"/>
    </source>
</evidence>
<keyword evidence="4" id="KW-0238">DNA-binding</keyword>
<evidence type="ECO:0000259" key="8">
    <source>
        <dbReference type="PROSITE" id="PS50048"/>
    </source>
</evidence>
<evidence type="ECO:0000256" key="2">
    <source>
        <dbReference type="ARBA" id="ARBA00022833"/>
    </source>
</evidence>
<dbReference type="SMART" id="SM00906">
    <property type="entry name" value="Fungal_trans"/>
    <property type="match status" value="1"/>
</dbReference>
<evidence type="ECO:0000313" key="10">
    <source>
        <dbReference type="Proteomes" id="UP001215712"/>
    </source>
</evidence>
<dbReference type="PANTHER" id="PTHR31944:SF131">
    <property type="entry name" value="HEME-RESPONSIVE ZINC FINGER TRANSCRIPTION FACTOR HAP1"/>
    <property type="match status" value="1"/>
</dbReference>
<dbReference type="GO" id="GO:0001228">
    <property type="term" value="F:DNA-binding transcription activator activity, RNA polymerase II-specific"/>
    <property type="evidence" value="ECO:0007669"/>
    <property type="project" value="TreeGrafter"/>
</dbReference>
<evidence type="ECO:0000256" key="5">
    <source>
        <dbReference type="ARBA" id="ARBA00023163"/>
    </source>
</evidence>
<dbReference type="InterPro" id="IPR007219">
    <property type="entry name" value="XnlR_reg_dom"/>
</dbReference>
<dbReference type="PROSITE" id="PS00463">
    <property type="entry name" value="ZN2_CY6_FUNGAL_1"/>
    <property type="match status" value="1"/>
</dbReference>
<feature type="region of interest" description="Disordered" evidence="7">
    <location>
        <begin position="765"/>
        <end position="793"/>
    </location>
</feature>
<keyword evidence="5" id="KW-0804">Transcription</keyword>
<evidence type="ECO:0000256" key="6">
    <source>
        <dbReference type="ARBA" id="ARBA00023242"/>
    </source>
</evidence>
<feature type="region of interest" description="Disordered" evidence="7">
    <location>
        <begin position="63"/>
        <end position="123"/>
    </location>
</feature>
<proteinExistence type="predicted"/>
<feature type="region of interest" description="Disordered" evidence="7">
    <location>
        <begin position="1"/>
        <end position="26"/>
    </location>
</feature>
<evidence type="ECO:0000256" key="3">
    <source>
        <dbReference type="ARBA" id="ARBA00023015"/>
    </source>
</evidence>
<keyword evidence="2" id="KW-0862">Zinc</keyword>
<feature type="domain" description="Zn(2)-C6 fungal-type" evidence="8">
    <location>
        <begin position="29"/>
        <end position="60"/>
    </location>
</feature>
<keyword evidence="10" id="KW-1185">Reference proteome</keyword>
<keyword evidence="3" id="KW-0805">Transcription regulation</keyword>
<evidence type="ECO:0000313" key="9">
    <source>
        <dbReference type="EMBL" id="KAJ5720173.1"/>
    </source>
</evidence>
<dbReference type="InterPro" id="IPR036864">
    <property type="entry name" value="Zn2-C6_fun-type_DNA-bd_sf"/>
</dbReference>
<dbReference type="Pfam" id="PF04082">
    <property type="entry name" value="Fungal_trans"/>
    <property type="match status" value="1"/>
</dbReference>
<sequence length="841" mass="94163">MTDEQDYLSHGEGADQGRVVQRRRRPPLSCTECRRRKLKCDRSLPCGQCVRSKTADSCVFVGPQPGASSDHSQRMSPPVSRMRLPNGSVEDPPTGTGSMFVFDSKLGPKSNSKNRVSKRSQPDELNELRHRLRVLEKALNKSQPVPTPETSIGEGFSEVDTSITDSTGVDDRVRFLPDCCFRGKKGKTRYFGRSHYSTTVSFFQDIGSFLRGRESIKDKEYSDMKRFKTELWTRDAQDHQRAFREQAFKLDEMVPARAIADQLVQHYLDTFETTYRVLHIPTFLEQYANYWNNPQEADLGFIAQLLAVMAAGSCFSVQPLQQPEGQDPHQQPAMKWIMAVQSYISCNFVSPDINLKMIQTQCLLLVARMGLASDSDVSWASSGSLIRSAMTMGLHRDPTRFRKKSRPFWCELRRRIWNTIVELDLKISLDRGVPPSVDLDECDCDAPSNWDDNALTESLDTNPTHLSTATYTQNFYQTLLAKTLPLRYRIAKKVNSLRFNLPYDDALRMGEEITRSLQYATSLFEDNASGINPVDAAKHRFAQSLHLFTMRKFLLALHRPFSLSVLRLPKCSYSRKTCLEASLGMLSQMEIPSPVDSVLYPHITQLGRGMFRDETFHAAITVCVELSLQAQEMGQSSGPAMESVNSSVLMSMVQSQQTVMLEAVQRTLDDFGRRIGPGGKGCKPYFFLSMILASVKSRIKGEDPIQNVQALSRRSVRVCRAVLNGVAYSDALAIADQPYVPVSHRGFPFLPSSFYMTFGRDLNSLTDNSQQNNPQQNNEAPAALAGPTPMSASSAEIDPASLFSVDFGDFAPIDLGGWFDGLDAGGSDLWNNDFFGSLPPI</sequence>
<dbReference type="GO" id="GO:0006351">
    <property type="term" value="P:DNA-templated transcription"/>
    <property type="evidence" value="ECO:0007669"/>
    <property type="project" value="InterPro"/>
</dbReference>
<dbReference type="PANTHER" id="PTHR31944">
    <property type="entry name" value="HEME-RESPONSIVE ZINC FINGER TRANSCRIPTION FACTOR HAP1"/>
    <property type="match status" value="1"/>
</dbReference>
<dbReference type="InterPro" id="IPR051430">
    <property type="entry name" value="Fungal_TF_Env_Response"/>
</dbReference>
<dbReference type="Gene3D" id="4.10.240.10">
    <property type="entry name" value="Zn(2)-C6 fungal-type DNA-binding domain"/>
    <property type="match status" value="1"/>
</dbReference>
<gene>
    <name evidence="9" type="ORF">N7493_007051</name>
</gene>
<dbReference type="SMART" id="SM00066">
    <property type="entry name" value="GAL4"/>
    <property type="match status" value="1"/>
</dbReference>
<dbReference type="GO" id="GO:0008270">
    <property type="term" value="F:zinc ion binding"/>
    <property type="evidence" value="ECO:0007669"/>
    <property type="project" value="InterPro"/>
</dbReference>
<dbReference type="EMBL" id="JAQJAN010000009">
    <property type="protein sequence ID" value="KAJ5720173.1"/>
    <property type="molecule type" value="Genomic_DNA"/>
</dbReference>
<keyword evidence="6" id="KW-0539">Nucleus</keyword>
<reference evidence="9" key="2">
    <citation type="submission" date="2023-01" db="EMBL/GenBank/DDBJ databases">
        <authorList>
            <person name="Petersen C."/>
        </authorList>
    </citation>
    <scope>NUCLEOTIDE SEQUENCE</scope>
    <source>
        <strain evidence="9">IBT 17514</strain>
    </source>
</reference>
<dbReference type="CDD" id="cd00067">
    <property type="entry name" value="GAL4"/>
    <property type="match status" value="1"/>
</dbReference>
<dbReference type="GO" id="GO:0005634">
    <property type="term" value="C:nucleus"/>
    <property type="evidence" value="ECO:0007669"/>
    <property type="project" value="TreeGrafter"/>
</dbReference>
<feature type="compositionally biased region" description="Low complexity" evidence="7">
    <location>
        <begin position="770"/>
        <end position="785"/>
    </location>
</feature>
<organism evidence="9 10">
    <name type="scientific">Penicillium malachiteum</name>
    <dbReference type="NCBI Taxonomy" id="1324776"/>
    <lineage>
        <taxon>Eukaryota</taxon>
        <taxon>Fungi</taxon>
        <taxon>Dikarya</taxon>
        <taxon>Ascomycota</taxon>
        <taxon>Pezizomycotina</taxon>
        <taxon>Eurotiomycetes</taxon>
        <taxon>Eurotiomycetidae</taxon>
        <taxon>Eurotiales</taxon>
        <taxon>Aspergillaceae</taxon>
        <taxon>Penicillium</taxon>
    </lineage>
</organism>
<accession>A0AAD6MV44</accession>
<protein>
    <recommendedName>
        <fullName evidence="8">Zn(2)-C6 fungal-type domain-containing protein</fullName>
    </recommendedName>
</protein>
<keyword evidence="1" id="KW-0479">Metal-binding</keyword>
<evidence type="ECO:0000256" key="1">
    <source>
        <dbReference type="ARBA" id="ARBA00022723"/>
    </source>
</evidence>
<name>A0AAD6MV44_9EURO</name>
<dbReference type="GO" id="GO:0000978">
    <property type="term" value="F:RNA polymerase II cis-regulatory region sequence-specific DNA binding"/>
    <property type="evidence" value="ECO:0007669"/>
    <property type="project" value="TreeGrafter"/>
</dbReference>
<dbReference type="Proteomes" id="UP001215712">
    <property type="component" value="Unassembled WGS sequence"/>
</dbReference>
<reference evidence="9" key="1">
    <citation type="journal article" date="2023" name="IMA Fungus">
        <title>Comparative genomic study of the Penicillium genus elucidates a diverse pangenome and 15 lateral gene transfer events.</title>
        <authorList>
            <person name="Petersen C."/>
            <person name="Sorensen T."/>
            <person name="Nielsen M.R."/>
            <person name="Sondergaard T.E."/>
            <person name="Sorensen J.L."/>
            <person name="Fitzpatrick D.A."/>
            <person name="Frisvad J.C."/>
            <person name="Nielsen K.L."/>
        </authorList>
    </citation>
    <scope>NUCLEOTIDE SEQUENCE</scope>
    <source>
        <strain evidence="9">IBT 17514</strain>
    </source>
</reference>
<dbReference type="Pfam" id="PF00172">
    <property type="entry name" value="Zn_clus"/>
    <property type="match status" value="1"/>
</dbReference>
<dbReference type="AlphaFoldDB" id="A0AAD6MV44"/>
<dbReference type="CDD" id="cd12148">
    <property type="entry name" value="fungal_TF_MHR"/>
    <property type="match status" value="1"/>
</dbReference>
<evidence type="ECO:0000256" key="4">
    <source>
        <dbReference type="ARBA" id="ARBA00023125"/>
    </source>
</evidence>
<dbReference type="PROSITE" id="PS50048">
    <property type="entry name" value="ZN2_CY6_FUNGAL_2"/>
    <property type="match status" value="1"/>
</dbReference>
<comment type="caution">
    <text evidence="9">The sequence shown here is derived from an EMBL/GenBank/DDBJ whole genome shotgun (WGS) entry which is preliminary data.</text>
</comment>
<dbReference type="SUPFAM" id="SSF57701">
    <property type="entry name" value="Zn2/Cys6 DNA-binding domain"/>
    <property type="match status" value="1"/>
</dbReference>